<feature type="compositionally biased region" description="Polar residues" evidence="1">
    <location>
        <begin position="243"/>
        <end position="253"/>
    </location>
</feature>
<comment type="caution">
    <text evidence="2">The sequence shown here is derived from an EMBL/GenBank/DDBJ whole genome shotgun (WGS) entry which is preliminary data.</text>
</comment>
<evidence type="ECO:0000256" key="1">
    <source>
        <dbReference type="SAM" id="MobiDB-lite"/>
    </source>
</evidence>
<keyword evidence="3" id="KW-1185">Reference proteome</keyword>
<evidence type="ECO:0000313" key="2">
    <source>
        <dbReference type="EMBL" id="MCM2373915.1"/>
    </source>
</evidence>
<proteinExistence type="predicted"/>
<dbReference type="EMBL" id="JAMQBK010000073">
    <property type="protein sequence ID" value="MCM2373915.1"/>
    <property type="molecule type" value="Genomic_DNA"/>
</dbReference>
<gene>
    <name evidence="2" type="ORF">NB063_25140</name>
</gene>
<sequence>MTSKAFVYYVPGRVSISSSQVADVGLSSQCPDPLFRGISPGPDGGSGITVVDRSSGIKPGDFPGVQWIAAPKGDADHPPYWIGIDPSAMLSPGDLQRKVMHPGKVITLSNRQSWQVPELFKWYEGDGTPYAYDTRLPCMLDMDDYGRPIRGAVVSQYRRIFDVGMRVLMNLHAGASDLLMTDAYQFLVDVLAINYRVTMFELSPRVLDSIRTDEVFGLIDAATDAEGFLDVQKKVAGRLIPDDTNSLDGSSRSTPEETTDTALPAEN</sequence>
<name>A0ABT0UBN4_9BACT</name>
<dbReference type="RefSeq" id="WP_250931793.1">
    <property type="nucleotide sequence ID" value="NZ_JAMQBK010000073.1"/>
</dbReference>
<reference evidence="2 3" key="1">
    <citation type="journal article" date="2022" name="Syst. Appl. Microbiol.">
        <title>Rhodopirellula aestuarii sp. nov., a novel member of the genus Rhodopirellula isolated from brackish sediments collected in the Tagus River estuary, Portugal.</title>
        <authorList>
            <person name="Vitorino I.R."/>
            <person name="Klimek D."/>
            <person name="Calusinska M."/>
            <person name="Lobo-da-Cunha A."/>
            <person name="Vasconcelos V."/>
            <person name="Lage O.M."/>
        </authorList>
    </citation>
    <scope>NUCLEOTIDE SEQUENCE [LARGE SCALE GENOMIC DNA]</scope>
    <source>
        <strain evidence="2 3">ICT_H3.1</strain>
    </source>
</reference>
<dbReference type="Proteomes" id="UP001202961">
    <property type="component" value="Unassembled WGS sequence"/>
</dbReference>
<accession>A0ABT0UBN4</accession>
<evidence type="ECO:0000313" key="3">
    <source>
        <dbReference type="Proteomes" id="UP001202961"/>
    </source>
</evidence>
<protein>
    <submittedName>
        <fullName evidence="2">Uncharacterized protein</fullName>
    </submittedName>
</protein>
<organism evidence="2 3">
    <name type="scientific">Aporhodopirellula aestuarii</name>
    <dbReference type="NCBI Taxonomy" id="2950107"/>
    <lineage>
        <taxon>Bacteria</taxon>
        <taxon>Pseudomonadati</taxon>
        <taxon>Planctomycetota</taxon>
        <taxon>Planctomycetia</taxon>
        <taxon>Pirellulales</taxon>
        <taxon>Pirellulaceae</taxon>
        <taxon>Aporhodopirellula</taxon>
    </lineage>
</organism>
<feature type="region of interest" description="Disordered" evidence="1">
    <location>
        <begin position="240"/>
        <end position="267"/>
    </location>
</feature>